<feature type="region of interest" description="Disordered" evidence="2">
    <location>
        <begin position="1"/>
        <end position="174"/>
    </location>
</feature>
<proteinExistence type="predicted"/>
<evidence type="ECO:0000259" key="4">
    <source>
        <dbReference type="Pfam" id="PF11611"/>
    </source>
</evidence>
<organism evidence="5 6">
    <name type="scientific">Brachybacterium sacelli</name>
    <dbReference type="NCBI Taxonomy" id="173364"/>
    <lineage>
        <taxon>Bacteria</taxon>
        <taxon>Bacillati</taxon>
        <taxon>Actinomycetota</taxon>
        <taxon>Actinomycetes</taxon>
        <taxon>Micrococcales</taxon>
        <taxon>Dermabacteraceae</taxon>
        <taxon>Brachybacterium</taxon>
    </lineage>
</organism>
<keyword evidence="1" id="KW-0732">Signal</keyword>
<dbReference type="InterPro" id="IPR029051">
    <property type="entry name" value="DUF4352"/>
</dbReference>
<feature type="transmembrane region" description="Helical" evidence="3">
    <location>
        <begin position="179"/>
        <end position="203"/>
    </location>
</feature>
<feature type="compositionally biased region" description="Low complexity" evidence="2">
    <location>
        <begin position="16"/>
        <end position="30"/>
    </location>
</feature>
<accession>A0ABS4X4P8</accession>
<dbReference type="Pfam" id="PF11611">
    <property type="entry name" value="DUF4352"/>
    <property type="match status" value="1"/>
</dbReference>
<dbReference type="Gene3D" id="2.60.40.1240">
    <property type="match status" value="1"/>
</dbReference>
<dbReference type="RefSeq" id="WP_209904201.1">
    <property type="nucleotide sequence ID" value="NZ_BAAAJW010000012.1"/>
</dbReference>
<protein>
    <recommendedName>
        <fullName evidence="4">DUF4352 domain-containing protein</fullName>
    </recommendedName>
</protein>
<evidence type="ECO:0000256" key="1">
    <source>
        <dbReference type="ARBA" id="ARBA00022729"/>
    </source>
</evidence>
<keyword evidence="3" id="KW-0472">Membrane</keyword>
<keyword evidence="6" id="KW-1185">Reference proteome</keyword>
<comment type="caution">
    <text evidence="5">The sequence shown here is derived from an EMBL/GenBank/DDBJ whole genome shotgun (WGS) entry which is preliminary data.</text>
</comment>
<name>A0ABS4X4P8_9MICO</name>
<feature type="domain" description="DUF4352" evidence="4">
    <location>
        <begin position="234"/>
        <end position="340"/>
    </location>
</feature>
<sequence length="356" mass="35270">MGIDRDTSGEPDPRDGSSPSAADASDPSRSGGPGASSGATQEYGYGAPPPAGNEETPPTGTDGAYPVPPGSTGAGYATDPDPGRGADSGATPEGVADHGIVEDADSVAAGNAPGQGPRTSTPPASGLHPETGLRPGTAPRAVLRPVPEGFPTPPPRPARPNRRPAPKTEADPDSRRPRVLIASLAVVAALILVVAIGGSILAYRALSPDPSEGAAPEATADGGDSAAGEVAIGEVTVREVSTEPGVQSVGDAGAGAVEAEGEFVVVTLEVDNATDATVSIDGHETLRTADGETYETDSDASRKHIGEGKAYGTVGPGESATFHLVYDVPIGSEPAEVEIDFAENASAGDGILPLGG</sequence>
<evidence type="ECO:0000313" key="5">
    <source>
        <dbReference type="EMBL" id="MBP2383442.1"/>
    </source>
</evidence>
<dbReference type="InterPro" id="IPR029050">
    <property type="entry name" value="Immunoprotect_excell_Ig-like"/>
</dbReference>
<feature type="compositionally biased region" description="Pro residues" evidence="2">
    <location>
        <begin position="148"/>
        <end position="158"/>
    </location>
</feature>
<feature type="compositionally biased region" description="Basic and acidic residues" evidence="2">
    <location>
        <begin position="1"/>
        <end position="15"/>
    </location>
</feature>
<dbReference type="Proteomes" id="UP001519290">
    <property type="component" value="Unassembled WGS sequence"/>
</dbReference>
<reference evidence="5 6" key="1">
    <citation type="submission" date="2021-03" db="EMBL/GenBank/DDBJ databases">
        <title>Sequencing the genomes of 1000 actinobacteria strains.</title>
        <authorList>
            <person name="Klenk H.-P."/>
        </authorList>
    </citation>
    <scope>NUCLEOTIDE SEQUENCE [LARGE SCALE GENOMIC DNA]</scope>
    <source>
        <strain evidence="5 6">DSM 14566</strain>
    </source>
</reference>
<evidence type="ECO:0000313" key="6">
    <source>
        <dbReference type="Proteomes" id="UP001519290"/>
    </source>
</evidence>
<evidence type="ECO:0000256" key="3">
    <source>
        <dbReference type="SAM" id="Phobius"/>
    </source>
</evidence>
<keyword evidence="3" id="KW-1133">Transmembrane helix</keyword>
<gene>
    <name evidence="5" type="ORF">JOF43_003431</name>
</gene>
<evidence type="ECO:0000256" key="2">
    <source>
        <dbReference type="SAM" id="MobiDB-lite"/>
    </source>
</evidence>
<keyword evidence="3" id="KW-0812">Transmembrane</keyword>
<dbReference type="EMBL" id="JAGIOD010000002">
    <property type="protein sequence ID" value="MBP2383442.1"/>
    <property type="molecule type" value="Genomic_DNA"/>
</dbReference>